<dbReference type="Proteomes" id="UP001501570">
    <property type="component" value="Unassembled WGS sequence"/>
</dbReference>
<name>A0ABP9SKV8_9ACTN</name>
<dbReference type="CDD" id="cd00146">
    <property type="entry name" value="PKD"/>
    <property type="match status" value="1"/>
</dbReference>
<accession>A0ABP9SKV8</accession>
<dbReference type="SUPFAM" id="SSF51126">
    <property type="entry name" value="Pectin lyase-like"/>
    <property type="match status" value="1"/>
</dbReference>
<feature type="domain" description="PKD" evidence="2">
    <location>
        <begin position="515"/>
        <end position="558"/>
    </location>
</feature>
<dbReference type="Gene3D" id="2.160.20.10">
    <property type="entry name" value="Single-stranded right-handed beta-helix, Pectin lyase-like"/>
    <property type="match status" value="1"/>
</dbReference>
<feature type="domain" description="PKD" evidence="2">
    <location>
        <begin position="409"/>
        <end position="462"/>
    </location>
</feature>
<evidence type="ECO:0000259" key="2">
    <source>
        <dbReference type="PROSITE" id="PS50093"/>
    </source>
</evidence>
<evidence type="ECO:0000313" key="4">
    <source>
        <dbReference type="Proteomes" id="UP001501570"/>
    </source>
</evidence>
<sequence length="945" mass="96069">MRPFRRLLTFAPVLVVAAATVAWASPAAADPPTTLYVNASQQCNDSGAGTQALPFCSIGAADAVAAPGDTVAIGGGLTFYGSTTITHSGTPAAPITFARYGSFTPQVHGTLTLSGVHDVAFTYLSVVTNTDVTSIQINGSTDVTFDRIQVQQSTPVSARASAISIDGGSSRVTLSRLYMYPGRGPFIDAAPGAAHITITTSEFMASGANAISLSGVADAAVTSNNLTDCGNGIVIDGASTAVVENNVISVGGDTCVGENYGAGLLVSADSLSGVRSDYNAYYVRDWGAEDSWGGTRYQTGAAFHAGTGQGAHDIEIPGYGATTPAEHSPLLDSADANAPGELTTDFTGSPRVDDPMVADTGVGTPTPDRGIYERQDTLTLSDTIDSAQGVAPLTTSITIGSDTGSWPAPITYTVNFGDGGGAVPVAAGGTMTHTYSTPGIYTETTTMTGANGRYTTATHTVTAGTVAPPQLDVATGPTIVSDSLGHPAIVPGDVRVTAVPATDPWEITGAERDIDWGDGSPVGGSDAHEYAHPGTYPVRVTMPDRLGRAVTQTGSATVGDGLLIDSDPLRIYDSRSGGGTDKVPAGGVVRLFLGQPNPYESRADGALVNVTVTNAKSSGFIAVYPDGTPAPATSNVDYAAGQTVANHAVAMAGSNGYVDFYNHSTGPVDLIVDRYGFQKRGTSAINNLPDADTYQPAGPFRLLDTRSGVGAPAGAVASKGTVTFQVAGVNGVPADAAAVVMNLTATDTKSAGYITAYSHGADRPGISNADWAAGQTACSLVVVPLTDGKVTLYNSGPGTADFLADLMGYYNQHGTAAVFLPSAPTRLMDTRSGLGTNGHIAKLQPGQTLTLPVASHIDAPAAGVSAVEVNLTATNPSSTGYITVYPHGAARPTTSSVDFAGGQTAANMTITPVGTDGSIDLYNGGGSTVDLLVDLYGGYYQYPSS</sequence>
<dbReference type="InterPro" id="IPR012334">
    <property type="entry name" value="Pectin_lyas_fold"/>
</dbReference>
<dbReference type="Pfam" id="PF18911">
    <property type="entry name" value="PKD_4"/>
    <property type="match status" value="1"/>
</dbReference>
<dbReference type="Pfam" id="PF13229">
    <property type="entry name" value="Beta_helix"/>
    <property type="match status" value="1"/>
</dbReference>
<dbReference type="InterPro" id="IPR035986">
    <property type="entry name" value="PKD_dom_sf"/>
</dbReference>
<dbReference type="Gene3D" id="2.60.40.10">
    <property type="entry name" value="Immunoglobulins"/>
    <property type="match status" value="2"/>
</dbReference>
<keyword evidence="4" id="KW-1185">Reference proteome</keyword>
<dbReference type="RefSeq" id="WP_345637015.1">
    <property type="nucleotide sequence ID" value="NZ_BAABJQ010000031.1"/>
</dbReference>
<dbReference type="InterPro" id="IPR011050">
    <property type="entry name" value="Pectin_lyase_fold/virulence"/>
</dbReference>
<feature type="chain" id="PRO_5045628735" description="PKD domain-containing protein" evidence="1">
    <location>
        <begin position="30"/>
        <end position="945"/>
    </location>
</feature>
<gene>
    <name evidence="3" type="ORF">GCM10023322_69620</name>
</gene>
<dbReference type="InterPro" id="IPR013783">
    <property type="entry name" value="Ig-like_fold"/>
</dbReference>
<feature type="signal peptide" evidence="1">
    <location>
        <begin position="1"/>
        <end position="29"/>
    </location>
</feature>
<dbReference type="InterPro" id="IPR039448">
    <property type="entry name" value="Beta_helix"/>
</dbReference>
<dbReference type="PROSITE" id="PS50093">
    <property type="entry name" value="PKD"/>
    <property type="match status" value="2"/>
</dbReference>
<evidence type="ECO:0000256" key="1">
    <source>
        <dbReference type="SAM" id="SignalP"/>
    </source>
</evidence>
<evidence type="ECO:0000313" key="3">
    <source>
        <dbReference type="EMBL" id="GAA5197748.1"/>
    </source>
</evidence>
<dbReference type="InterPro" id="IPR000601">
    <property type="entry name" value="PKD_dom"/>
</dbReference>
<organism evidence="3 4">
    <name type="scientific">Rugosimonospora acidiphila</name>
    <dbReference type="NCBI Taxonomy" id="556531"/>
    <lineage>
        <taxon>Bacteria</taxon>
        <taxon>Bacillati</taxon>
        <taxon>Actinomycetota</taxon>
        <taxon>Actinomycetes</taxon>
        <taxon>Micromonosporales</taxon>
        <taxon>Micromonosporaceae</taxon>
        <taxon>Rugosimonospora</taxon>
    </lineage>
</organism>
<proteinExistence type="predicted"/>
<keyword evidence="1" id="KW-0732">Signal</keyword>
<dbReference type="SUPFAM" id="SSF49299">
    <property type="entry name" value="PKD domain"/>
    <property type="match status" value="2"/>
</dbReference>
<comment type="caution">
    <text evidence="3">The sequence shown here is derived from an EMBL/GenBank/DDBJ whole genome shotgun (WGS) entry which is preliminary data.</text>
</comment>
<dbReference type="EMBL" id="BAABJQ010000031">
    <property type="protein sequence ID" value="GAA5197748.1"/>
    <property type="molecule type" value="Genomic_DNA"/>
</dbReference>
<protein>
    <recommendedName>
        <fullName evidence="2">PKD domain-containing protein</fullName>
    </recommendedName>
</protein>
<reference evidence="4" key="1">
    <citation type="journal article" date="2019" name="Int. J. Syst. Evol. Microbiol.">
        <title>The Global Catalogue of Microorganisms (GCM) 10K type strain sequencing project: providing services to taxonomists for standard genome sequencing and annotation.</title>
        <authorList>
            <consortium name="The Broad Institute Genomics Platform"/>
            <consortium name="The Broad Institute Genome Sequencing Center for Infectious Disease"/>
            <person name="Wu L."/>
            <person name="Ma J."/>
        </authorList>
    </citation>
    <scope>NUCLEOTIDE SEQUENCE [LARGE SCALE GENOMIC DNA]</scope>
    <source>
        <strain evidence="4">JCM 18304</strain>
    </source>
</reference>